<dbReference type="GO" id="GO:0051287">
    <property type="term" value="F:NAD binding"/>
    <property type="evidence" value="ECO:0007669"/>
    <property type="project" value="InterPro"/>
</dbReference>
<dbReference type="SUPFAM" id="SSF51735">
    <property type="entry name" value="NAD(P)-binding Rossmann-fold domains"/>
    <property type="match status" value="1"/>
</dbReference>
<dbReference type="InterPro" id="IPR029753">
    <property type="entry name" value="D-isomer_DH_CS"/>
</dbReference>
<sequence>LITQAKGVAGIIACVGDRIDGEVMDASGGSLKAICNAIVGYDNVDIKAATERGIYVTNTPGVLTETVADLTFGLIMAVSRRIAESDRYIRSGNWRGWGPKQFLGFDVHGKTLGIIGLGRIGVAIARRARGFNMKLLYFDVRRNTDMEKELGLQFTDVENVLKNSDFVSVHVPLIPQTRHLIDKKEFEMMKETAFLINTSRGPVINEKALIQ</sequence>
<dbReference type="GO" id="GO:0016618">
    <property type="term" value="F:hydroxypyruvate reductase [NAD(P)H] activity"/>
    <property type="evidence" value="ECO:0007669"/>
    <property type="project" value="TreeGrafter"/>
</dbReference>
<dbReference type="InterPro" id="IPR050223">
    <property type="entry name" value="D-isomer_2-hydroxyacid_DH"/>
</dbReference>
<name>X1EBD4_9ZZZZ</name>
<dbReference type="FunFam" id="3.40.50.720:FF:000462">
    <property type="entry name" value="Glyoxylate reductase (NADP+)"/>
    <property type="match status" value="1"/>
</dbReference>
<keyword evidence="1" id="KW-0560">Oxidoreductase</keyword>
<dbReference type="PROSITE" id="PS00671">
    <property type="entry name" value="D_2_HYDROXYACID_DH_3"/>
    <property type="match status" value="1"/>
</dbReference>
<dbReference type="InterPro" id="IPR006140">
    <property type="entry name" value="D-isomer_DH_NAD-bd"/>
</dbReference>
<dbReference type="InterPro" id="IPR029752">
    <property type="entry name" value="D-isomer_DH_CS1"/>
</dbReference>
<dbReference type="InterPro" id="IPR036291">
    <property type="entry name" value="NAD(P)-bd_dom_sf"/>
</dbReference>
<proteinExistence type="predicted"/>
<evidence type="ECO:0000313" key="3">
    <source>
        <dbReference type="EMBL" id="GAH17685.1"/>
    </source>
</evidence>
<evidence type="ECO:0000256" key="1">
    <source>
        <dbReference type="ARBA" id="ARBA00023002"/>
    </source>
</evidence>
<dbReference type="GO" id="GO:0005829">
    <property type="term" value="C:cytosol"/>
    <property type="evidence" value="ECO:0007669"/>
    <property type="project" value="TreeGrafter"/>
</dbReference>
<dbReference type="Pfam" id="PF02826">
    <property type="entry name" value="2-Hacid_dh_C"/>
    <property type="match status" value="1"/>
</dbReference>
<feature type="domain" description="D-isomer specific 2-hydroxyacid dehydrogenase NAD-binding" evidence="2">
    <location>
        <begin position="72"/>
        <end position="211"/>
    </location>
</feature>
<dbReference type="Gene3D" id="3.40.50.720">
    <property type="entry name" value="NAD(P)-binding Rossmann-like Domain"/>
    <property type="match status" value="2"/>
</dbReference>
<dbReference type="PANTHER" id="PTHR10996:SF283">
    <property type="entry name" value="GLYOXYLATE_HYDROXYPYRUVATE REDUCTASE B"/>
    <property type="match status" value="1"/>
</dbReference>
<dbReference type="PROSITE" id="PS00065">
    <property type="entry name" value="D_2_HYDROXYACID_DH_1"/>
    <property type="match status" value="1"/>
</dbReference>
<comment type="caution">
    <text evidence="3">The sequence shown here is derived from an EMBL/GenBank/DDBJ whole genome shotgun (WGS) entry which is preliminary data.</text>
</comment>
<dbReference type="CDD" id="cd05301">
    <property type="entry name" value="GDH"/>
    <property type="match status" value="1"/>
</dbReference>
<accession>X1EBD4</accession>
<dbReference type="EMBL" id="BART01034504">
    <property type="protein sequence ID" value="GAH17685.1"/>
    <property type="molecule type" value="Genomic_DNA"/>
</dbReference>
<reference evidence="3" key="1">
    <citation type="journal article" date="2014" name="Front. Microbiol.">
        <title>High frequency of phylogenetically diverse reductive dehalogenase-homologous genes in deep subseafloor sedimentary metagenomes.</title>
        <authorList>
            <person name="Kawai M."/>
            <person name="Futagami T."/>
            <person name="Toyoda A."/>
            <person name="Takaki Y."/>
            <person name="Nishi S."/>
            <person name="Hori S."/>
            <person name="Arai W."/>
            <person name="Tsubouchi T."/>
            <person name="Morono Y."/>
            <person name="Uchiyama I."/>
            <person name="Ito T."/>
            <person name="Fujiyama A."/>
            <person name="Inagaki F."/>
            <person name="Takami H."/>
        </authorList>
    </citation>
    <scope>NUCLEOTIDE SEQUENCE</scope>
    <source>
        <strain evidence="3">Expedition CK06-06</strain>
    </source>
</reference>
<dbReference type="PANTHER" id="PTHR10996">
    <property type="entry name" value="2-HYDROXYACID DEHYDROGENASE-RELATED"/>
    <property type="match status" value="1"/>
</dbReference>
<evidence type="ECO:0000259" key="2">
    <source>
        <dbReference type="Pfam" id="PF02826"/>
    </source>
</evidence>
<dbReference type="GO" id="GO:0030267">
    <property type="term" value="F:glyoxylate reductase (NADPH) activity"/>
    <property type="evidence" value="ECO:0007669"/>
    <property type="project" value="TreeGrafter"/>
</dbReference>
<protein>
    <recommendedName>
        <fullName evidence="2">D-isomer specific 2-hydroxyacid dehydrogenase NAD-binding domain-containing protein</fullName>
    </recommendedName>
</protein>
<organism evidence="3">
    <name type="scientific">marine sediment metagenome</name>
    <dbReference type="NCBI Taxonomy" id="412755"/>
    <lineage>
        <taxon>unclassified sequences</taxon>
        <taxon>metagenomes</taxon>
        <taxon>ecological metagenomes</taxon>
    </lineage>
</organism>
<dbReference type="PROSITE" id="PS00670">
    <property type="entry name" value="D_2_HYDROXYACID_DH_2"/>
    <property type="match status" value="1"/>
</dbReference>
<dbReference type="SUPFAM" id="SSF52283">
    <property type="entry name" value="Formate/glycerate dehydrogenase catalytic domain-like"/>
    <property type="match status" value="1"/>
</dbReference>
<feature type="non-terminal residue" evidence="3">
    <location>
        <position position="1"/>
    </location>
</feature>
<feature type="non-terminal residue" evidence="3">
    <location>
        <position position="211"/>
    </location>
</feature>
<dbReference type="AlphaFoldDB" id="X1EBD4"/>
<gene>
    <name evidence="3" type="ORF">S01H4_58953</name>
</gene>